<sequence>MALSSTLAIQPRFSDEIILEIFEHLTDEDLLSLAAISKHIHDLALLAHLSRHGITETDIESNSFPQLSTSGAFRALRLARFITSIDSLRLRFEPSTRFVRDVAALSTLARRMPPIKSIDLEFSPWPRTGGRKCDIEGLLLDLISSYRSRPAITVSPLTVSIARPRKPTANPIRRLFVGLRSYLSTKYVPTEPTIDEEQFREGLLIFALLRLGGLVPSVSIRTFDAPTPIGSLIVLRAAGISDLRFPSSLRLSQEEMSALLTHLKLPLLRSIEVASSSISEPALHSFLCQHPTLEGLRLRGQGKGRFPEPPPAPLPSNAIPKLEHVLGSARLLAWILSSPQPFPHLGVATIELYSGPGMRDDYRTALRGLARQPTADTLAVQLKGWAPWNAPDFASPTAPERALPRVTDLRLTFRIPSRLPRGMVLIEWLRLFGGLQQVALFDIVPLENVCVLLRREFPNIRFTPYTLKSIW</sequence>
<protein>
    <recommendedName>
        <fullName evidence="1">F-box domain-containing protein</fullName>
    </recommendedName>
</protein>
<evidence type="ECO:0000313" key="2">
    <source>
        <dbReference type="EMBL" id="KAF7334962.1"/>
    </source>
</evidence>
<dbReference type="OrthoDB" id="2971629at2759"/>
<dbReference type="InterPro" id="IPR001810">
    <property type="entry name" value="F-box_dom"/>
</dbReference>
<organism evidence="2 3">
    <name type="scientific">Mycena venus</name>
    <dbReference type="NCBI Taxonomy" id="2733690"/>
    <lineage>
        <taxon>Eukaryota</taxon>
        <taxon>Fungi</taxon>
        <taxon>Dikarya</taxon>
        <taxon>Basidiomycota</taxon>
        <taxon>Agaricomycotina</taxon>
        <taxon>Agaricomycetes</taxon>
        <taxon>Agaricomycetidae</taxon>
        <taxon>Agaricales</taxon>
        <taxon>Marasmiineae</taxon>
        <taxon>Mycenaceae</taxon>
        <taxon>Mycena</taxon>
    </lineage>
</organism>
<accession>A0A8H7CGD6</accession>
<name>A0A8H7CGD6_9AGAR</name>
<evidence type="ECO:0000313" key="3">
    <source>
        <dbReference type="Proteomes" id="UP000620124"/>
    </source>
</evidence>
<dbReference type="Proteomes" id="UP000620124">
    <property type="component" value="Unassembled WGS sequence"/>
</dbReference>
<dbReference type="Pfam" id="PF00646">
    <property type="entry name" value="F-box"/>
    <property type="match status" value="1"/>
</dbReference>
<evidence type="ECO:0000259" key="1">
    <source>
        <dbReference type="Pfam" id="PF00646"/>
    </source>
</evidence>
<dbReference type="AlphaFoldDB" id="A0A8H7CGD6"/>
<dbReference type="SUPFAM" id="SSF81383">
    <property type="entry name" value="F-box domain"/>
    <property type="match status" value="1"/>
</dbReference>
<reference evidence="2" key="1">
    <citation type="submission" date="2020-05" db="EMBL/GenBank/DDBJ databases">
        <title>Mycena genomes resolve the evolution of fungal bioluminescence.</title>
        <authorList>
            <person name="Tsai I.J."/>
        </authorList>
    </citation>
    <scope>NUCLEOTIDE SEQUENCE</scope>
    <source>
        <strain evidence="2">CCC161011</strain>
    </source>
</reference>
<comment type="caution">
    <text evidence="2">The sequence shown here is derived from an EMBL/GenBank/DDBJ whole genome shotgun (WGS) entry which is preliminary data.</text>
</comment>
<dbReference type="Gene3D" id="3.80.10.10">
    <property type="entry name" value="Ribonuclease Inhibitor"/>
    <property type="match status" value="1"/>
</dbReference>
<dbReference type="EMBL" id="JACAZI010000025">
    <property type="protein sequence ID" value="KAF7334962.1"/>
    <property type="molecule type" value="Genomic_DNA"/>
</dbReference>
<dbReference type="CDD" id="cd09917">
    <property type="entry name" value="F-box_SF"/>
    <property type="match status" value="1"/>
</dbReference>
<gene>
    <name evidence="2" type="ORF">MVEN_02246200</name>
</gene>
<dbReference type="InterPro" id="IPR032675">
    <property type="entry name" value="LRR_dom_sf"/>
</dbReference>
<dbReference type="InterPro" id="IPR036047">
    <property type="entry name" value="F-box-like_dom_sf"/>
</dbReference>
<keyword evidence="3" id="KW-1185">Reference proteome</keyword>
<feature type="domain" description="F-box" evidence="1">
    <location>
        <begin position="13"/>
        <end position="44"/>
    </location>
</feature>
<proteinExistence type="predicted"/>